<dbReference type="RefSeq" id="WP_338889861.1">
    <property type="nucleotide sequence ID" value="NZ_CP147846.1"/>
</dbReference>
<evidence type="ECO:0000313" key="3">
    <source>
        <dbReference type="Proteomes" id="UP001432000"/>
    </source>
</evidence>
<accession>A0ABZ2PRZ6</accession>
<evidence type="ECO:0000313" key="2">
    <source>
        <dbReference type="EMBL" id="WXG69201.1"/>
    </source>
</evidence>
<dbReference type="CDD" id="cd12108">
    <property type="entry name" value="Hr-like"/>
    <property type="match status" value="1"/>
</dbReference>
<organism evidence="2 3">
    <name type="scientific">Rhodococcus sovatensis</name>
    <dbReference type="NCBI Taxonomy" id="1805840"/>
    <lineage>
        <taxon>Bacteria</taxon>
        <taxon>Bacillati</taxon>
        <taxon>Actinomycetota</taxon>
        <taxon>Actinomycetes</taxon>
        <taxon>Mycobacteriales</taxon>
        <taxon>Nocardiaceae</taxon>
        <taxon>Rhodococcus</taxon>
    </lineage>
</organism>
<gene>
    <name evidence="2" type="ORF">WDS16_01145</name>
</gene>
<feature type="domain" description="Hemerythrin-like" evidence="1">
    <location>
        <begin position="10"/>
        <end position="141"/>
    </location>
</feature>
<dbReference type="InterPro" id="IPR053206">
    <property type="entry name" value="Dimeric_xanthone_biosynth"/>
</dbReference>
<keyword evidence="3" id="KW-1185">Reference proteome</keyword>
<dbReference type="PANTHER" id="PTHR38048">
    <property type="entry name" value="EXPRESSED PROTEIN"/>
    <property type="match status" value="1"/>
</dbReference>
<reference evidence="2 3" key="1">
    <citation type="submission" date="2024-03" db="EMBL/GenBank/DDBJ databases">
        <title>Natural products discovery in diverse microorganisms through a two-stage MS feature dereplication strategy.</title>
        <authorList>
            <person name="Zhang R."/>
        </authorList>
    </citation>
    <scope>NUCLEOTIDE SEQUENCE [LARGE SCALE GENOMIC DNA]</scope>
    <source>
        <strain evidence="2 3">18930</strain>
    </source>
</reference>
<proteinExistence type="predicted"/>
<evidence type="ECO:0000259" key="1">
    <source>
        <dbReference type="Pfam" id="PF01814"/>
    </source>
</evidence>
<dbReference type="Pfam" id="PF01814">
    <property type="entry name" value="Hemerythrin"/>
    <property type="match status" value="1"/>
</dbReference>
<dbReference type="InterPro" id="IPR012312">
    <property type="entry name" value="Hemerythrin-like"/>
</dbReference>
<dbReference type="PANTHER" id="PTHR38048:SF2">
    <property type="entry name" value="HEMERYTHRIN-LIKE DOMAIN-CONTAINING PROTEIN"/>
    <property type="match status" value="1"/>
</dbReference>
<dbReference type="EMBL" id="CP147846">
    <property type="protein sequence ID" value="WXG69201.1"/>
    <property type="molecule type" value="Genomic_DNA"/>
</dbReference>
<dbReference type="Gene3D" id="1.20.120.520">
    <property type="entry name" value="nmb1532 protein domain like"/>
    <property type="match status" value="1"/>
</dbReference>
<name>A0ABZ2PRZ6_9NOCA</name>
<sequence length="228" mass="25297">MTTTQPNTDNMVIIHQCFRDRFAAIPPLITDVPDGDTARAGVLVDFLIELTTALHYHHVAEDEALWPLLLNRVDDTSTILAMEEQHERIGELIDRALAQASAFRTSARGHRGEQLAATLTALSTALNTHLDDEETVALPLVEKHLTVDEWAHVGEIGHASIPKDRMLVFLGYILLSATDSQRAYFLAQSPLPARIAWRVLGRRKFEADYLRVHGHPSKNAVSAGPTSR</sequence>
<protein>
    <submittedName>
        <fullName evidence="2">Hemerythrin domain-containing protein</fullName>
    </submittedName>
</protein>
<dbReference type="Proteomes" id="UP001432000">
    <property type="component" value="Chromosome"/>
</dbReference>